<keyword evidence="5" id="KW-1185">Reference proteome</keyword>
<keyword evidence="3" id="KW-0732">Signal</keyword>
<feature type="compositionally biased region" description="Basic and acidic residues" evidence="1">
    <location>
        <begin position="1748"/>
        <end position="1759"/>
    </location>
</feature>
<dbReference type="EMBL" id="CAJNDS010002626">
    <property type="protein sequence ID" value="CAE7549153.1"/>
    <property type="molecule type" value="Genomic_DNA"/>
</dbReference>
<feature type="region of interest" description="Disordered" evidence="1">
    <location>
        <begin position="1748"/>
        <end position="1783"/>
    </location>
</feature>
<dbReference type="GO" id="GO:0003677">
    <property type="term" value="F:DNA binding"/>
    <property type="evidence" value="ECO:0007669"/>
    <property type="project" value="InterPro"/>
</dbReference>
<name>A0A812TU90_9DINO</name>
<feature type="signal peptide" evidence="3">
    <location>
        <begin position="1"/>
        <end position="18"/>
    </location>
</feature>
<reference evidence="4" key="1">
    <citation type="submission" date="2021-02" db="EMBL/GenBank/DDBJ databases">
        <authorList>
            <person name="Dougan E. K."/>
            <person name="Rhodes N."/>
            <person name="Thang M."/>
            <person name="Chan C."/>
        </authorList>
    </citation>
    <scope>NUCLEOTIDE SEQUENCE</scope>
</reference>
<dbReference type="PANTHER" id="PTHR33050">
    <property type="entry name" value="REVERSE TRANSCRIPTASE DOMAIN-CONTAINING PROTEIN"/>
    <property type="match status" value="1"/>
</dbReference>
<dbReference type="SUPFAM" id="SSF56349">
    <property type="entry name" value="DNA breaking-rejoining enzymes"/>
    <property type="match status" value="1"/>
</dbReference>
<feature type="region of interest" description="Disordered" evidence="1">
    <location>
        <begin position="622"/>
        <end position="641"/>
    </location>
</feature>
<keyword evidence="2" id="KW-0812">Transmembrane</keyword>
<keyword evidence="2" id="KW-1133">Transmembrane helix</keyword>
<dbReference type="PANTHER" id="PTHR33050:SF7">
    <property type="entry name" value="RIBONUCLEASE H"/>
    <property type="match status" value="1"/>
</dbReference>
<dbReference type="SUPFAM" id="SSF56672">
    <property type="entry name" value="DNA/RNA polymerases"/>
    <property type="match status" value="1"/>
</dbReference>
<feature type="region of interest" description="Disordered" evidence="1">
    <location>
        <begin position="40"/>
        <end position="59"/>
    </location>
</feature>
<dbReference type="InterPro" id="IPR011010">
    <property type="entry name" value="DNA_brk_join_enz"/>
</dbReference>
<dbReference type="InterPro" id="IPR043502">
    <property type="entry name" value="DNA/RNA_pol_sf"/>
</dbReference>
<feature type="chain" id="PRO_5032505436" evidence="3">
    <location>
        <begin position="19"/>
        <end position="2119"/>
    </location>
</feature>
<feature type="compositionally biased region" description="Basic and acidic residues" evidence="1">
    <location>
        <begin position="1770"/>
        <end position="1780"/>
    </location>
</feature>
<gene>
    <name evidence="4" type="ORF">SNAT2548_LOCUS30831</name>
</gene>
<feature type="transmembrane region" description="Helical" evidence="2">
    <location>
        <begin position="90"/>
        <end position="115"/>
    </location>
</feature>
<organism evidence="4 5">
    <name type="scientific">Symbiodinium natans</name>
    <dbReference type="NCBI Taxonomy" id="878477"/>
    <lineage>
        <taxon>Eukaryota</taxon>
        <taxon>Sar</taxon>
        <taxon>Alveolata</taxon>
        <taxon>Dinophyceae</taxon>
        <taxon>Suessiales</taxon>
        <taxon>Symbiodiniaceae</taxon>
        <taxon>Symbiodinium</taxon>
    </lineage>
</organism>
<dbReference type="Proteomes" id="UP000604046">
    <property type="component" value="Unassembled WGS sequence"/>
</dbReference>
<evidence type="ECO:0000313" key="4">
    <source>
        <dbReference type="EMBL" id="CAE7549153.1"/>
    </source>
</evidence>
<proteinExistence type="predicted"/>
<protein>
    <submittedName>
        <fullName evidence="4">Uncharacterized protein</fullName>
    </submittedName>
</protein>
<comment type="caution">
    <text evidence="4">The sequence shown here is derived from an EMBL/GenBank/DDBJ whole genome shotgun (WGS) entry which is preliminary data.</text>
</comment>
<evidence type="ECO:0000256" key="1">
    <source>
        <dbReference type="SAM" id="MobiDB-lite"/>
    </source>
</evidence>
<keyword evidence="2" id="KW-0472">Membrane</keyword>
<dbReference type="InterPro" id="IPR052055">
    <property type="entry name" value="Hepadnavirus_pol/RT"/>
</dbReference>
<evidence type="ECO:0000256" key="3">
    <source>
        <dbReference type="SAM" id="SignalP"/>
    </source>
</evidence>
<feature type="compositionally biased region" description="Low complexity" evidence="1">
    <location>
        <begin position="46"/>
        <end position="59"/>
    </location>
</feature>
<dbReference type="OrthoDB" id="425406at2759"/>
<evidence type="ECO:0000256" key="2">
    <source>
        <dbReference type="SAM" id="Phobius"/>
    </source>
</evidence>
<sequence length="2119" mass="234708">MRVGCFLLVASAVAFREAADLQKSNLSSNGTENSAALHRDQVAHHAAQQSNATKAASKATTEAAATAKAAVEVLLEEGSRAMVASRGLHIVGALLFTIWFCAVSALVTIPCCCLVRGHLKSRELREKLENLKLQHPAHLNKQPAATLSDGMMRLAQEDCIIIKEKVNMLQEATGHLLNYSIQTANAFDVFSVSDRQQGEQILSCREQQDLQAMVGMNLAAGLQAAGLDGAGAFAGRDKAPFKMMIGLPQGPQGPVQTNTIQVQVPDGVVTGQQIQVTAPDGSQMLVAVPPGVAAGQTFPVMLPKKEPSSPSSPMQNLLGMAQGLVPGANTDVPFLYLDRPFAFDIMCVNRPSVDVYDMRGGAQVKIGVISDPFAWVDMTFGIHLGPAATKDVAPVLKVKGAACQPGAVCQLCGLCCGSAMKLEALLLTLVSRILEVGFKEPYEKFSWARGQTAVTKECHCICDCQCSDALNPILLLLALICPAINLVCFCRSDRVAVFYSDDTYWHERVLIWKASDTSWYVLTPDMDLYEESFTLVGDDGPVKMKVKGKHFEYYSRLRAPVYRFSSGLTEEEMRTYIEKALDELNMEVVPLDGWRPKEVRVGQRVVPTSVLLGRRFVPRRVTRPPGGAASRGVVDQPERATESSADLPLGLLPLEPAPAGYMWVWFPPLRPGAVDIPREVAVVEGQGVRAGEDLGLIKRGDGWLPLTLVAIDQASEIFGCYLGRQRTSEALHGDEGLPSARNANEEGAVSSTEPLDARVLGVDYNSVNERHKHWREVVNECKQYEFPDWPLEGPMSVGHLIRHFHSFGGDPKRWLLEWMRSKNIAENDRVAHEMRCLVDVMFTAGCYDQLNLCSLASIEVVGRRMQAIIDAYTLGGAAGPDWQNAKVIAGYRSADDAVSPSLRSWAARRTKEEIDMASSRAKIREHRKGLLVTDEAAGAVADGVLPTTGAKAKAKAKGRGKGLTVRREKTLGRRVAQRVARHIQQTTKEREAVKALNWMAGYKEEFENSQFSPDALQSEVIGRVRYLAGLCQDKGELAEIPKPEAALKALLRGRSEYSSDEPTTLAACSLARISLPESLHDAPAVESVLDDEARHYLQSPEHMLKPGCETGLGEFQPYWDPLLRRDAKLYKKFIQKLNQAGYLVFTQNPKSFCGVFFVRKSDGRKIRMIIDARGTNSMFRPPPGVDLLTSDGFSRIELNIPSHFVPGSADYDDYLDRHRISIGLSDVKDCFHRLRQPRWLCDYFCLDGVPASWVGLENTYLDNQWLAPDSIVYPAPGSLPMGFTWALYFAQRASEVLMTKVPSLQKSTLVHDRSSAIVFGEGQSVKNEAGEPRPVHHYVYVDNLGVLSVNHDTVETALREVEDVFGSHKLILHPGLVSSGTTKALGCALRGDLLASRVTSDRYHKLRQAIQGVLERKRVSGRILEVLVGHATFVALMNRHVLSVFNTVYRYINAHYHKPAPLWTTVREELSVFRGLMIFLHADWARPWNTYVTATDSSLEGFGVVSSHWQQHEVASAGRNLERARFRKLGSHSARASALTAAGFVHDEVTDQWKAGWLDSPSYLEHTGWALAQEFKEIPGYLLQADRWTPRLWGKWQHSAGILELEARALVKGLKRIAMSTFGHDVRQLLLTDNMSVCLAFDRSRARSFSLLVQIRKFAAYCLARNIYCVVRWVPSELNSADKPSRLHSEEASKDLAHAIPHVRWTPPGSSSQASSGKECQAKAQVQDAGATAAFNCFEGEGVDPCKDWSGRSTDHTAESGHVQPVDGAPGKRESQSKETRARRRAKAMVDHHLDGVSHLEQQAVGEATSKQYQKELQSFLSFAKPRGLVMTNAKIVDGLLVDYMNRMYLDGHQSYRADRLMAAILHRFPQFGRLGDQKLPRAWRALKGYRRLTPGKSRLAYPLALWAAFAVELKRLGCLRMALFMLLAVSTYARPSELLRAKVFSLVRPARGITSSWSLLLAPEEEEIATKTGDYDVSIPLDSPWLKGWSHALFDCLKQSHPTAPLWDFNYQEYQLMMKQISDMFGVDVTPYQTRHSGPSIDRARQYRSLLEVQKRGQWKAHKSVARYEKSARLASTWESLPESFKTHATLCEQDLGAILLGRKPAPLFATVAGLGSM</sequence>
<evidence type="ECO:0000313" key="5">
    <source>
        <dbReference type="Proteomes" id="UP000604046"/>
    </source>
</evidence>
<accession>A0A812TU90</accession>